<dbReference type="SUPFAM" id="SSF49842">
    <property type="entry name" value="TNF-like"/>
    <property type="match status" value="1"/>
</dbReference>
<sequence length="167" mass="18156">MDVEPGCGDNNGNLKPEPKPTNPDSTEGGPESPKPRKIVAFTAKLNICDSYPTHSSILKFANVLVNEGDGYSTHTGTFNCPLAGLYHFTLHMSTYGRAQCSILKNGQRVVSAYHTSLPDKCCQVVSIGSVIELTEGDQVWVNLWGPIRHDIFATEDNDTVFVGFLLA</sequence>
<feature type="domain" description="C1q" evidence="5">
    <location>
        <begin position="34"/>
        <end position="167"/>
    </location>
</feature>
<feature type="region of interest" description="Disordered" evidence="4">
    <location>
        <begin position="1"/>
        <end position="35"/>
    </location>
</feature>
<dbReference type="AlphaFoldDB" id="A0A060W911"/>
<dbReference type="InterPro" id="IPR050392">
    <property type="entry name" value="Collagen/C1q_domain"/>
</dbReference>
<keyword evidence="2" id="KW-0964">Secreted</keyword>
<evidence type="ECO:0000256" key="1">
    <source>
        <dbReference type="ARBA" id="ARBA00004498"/>
    </source>
</evidence>
<gene>
    <name evidence="6" type="ORF">GSONMT00069313001</name>
</gene>
<dbReference type="PaxDb" id="8022-A0A060W911"/>
<dbReference type="PANTHER" id="PTHR15427:SF33">
    <property type="entry name" value="COLLAGEN IV NC1 DOMAIN-CONTAINING PROTEIN"/>
    <property type="match status" value="1"/>
</dbReference>
<proteinExistence type="predicted"/>
<dbReference type="SMART" id="SM00110">
    <property type="entry name" value="C1Q"/>
    <property type="match status" value="1"/>
</dbReference>
<evidence type="ECO:0000256" key="4">
    <source>
        <dbReference type="SAM" id="MobiDB-lite"/>
    </source>
</evidence>
<keyword evidence="3" id="KW-0272">Extracellular matrix</keyword>
<comment type="subcellular location">
    <subcellularLocation>
        <location evidence="1">Secreted</location>
        <location evidence="1">Extracellular space</location>
        <location evidence="1">Extracellular matrix</location>
    </subcellularLocation>
</comment>
<evidence type="ECO:0000313" key="6">
    <source>
        <dbReference type="EMBL" id="CDQ63516.1"/>
    </source>
</evidence>
<reference evidence="6" key="2">
    <citation type="submission" date="2014-03" db="EMBL/GenBank/DDBJ databases">
        <authorList>
            <person name="Genoscope - CEA"/>
        </authorList>
    </citation>
    <scope>NUCLEOTIDE SEQUENCE</scope>
</reference>
<reference evidence="6" key="1">
    <citation type="journal article" date="2014" name="Nat. Commun.">
        <title>The rainbow trout genome provides novel insights into evolution after whole-genome duplication in vertebrates.</title>
        <authorList>
            <person name="Berthelot C."/>
            <person name="Brunet F."/>
            <person name="Chalopin D."/>
            <person name="Juanchich A."/>
            <person name="Bernard M."/>
            <person name="Noel B."/>
            <person name="Bento P."/>
            <person name="Da Silva C."/>
            <person name="Labadie K."/>
            <person name="Alberti A."/>
            <person name="Aury J.M."/>
            <person name="Louis A."/>
            <person name="Dehais P."/>
            <person name="Bardou P."/>
            <person name="Montfort J."/>
            <person name="Klopp C."/>
            <person name="Cabau C."/>
            <person name="Gaspin C."/>
            <person name="Thorgaard G.H."/>
            <person name="Boussaha M."/>
            <person name="Quillet E."/>
            <person name="Guyomard R."/>
            <person name="Galiana D."/>
            <person name="Bobe J."/>
            <person name="Volff J.N."/>
            <person name="Genet C."/>
            <person name="Wincker P."/>
            <person name="Jaillon O."/>
            <person name="Roest Crollius H."/>
            <person name="Guiguen Y."/>
        </authorList>
    </citation>
    <scope>NUCLEOTIDE SEQUENCE [LARGE SCALE GENOMIC DNA]</scope>
</reference>
<name>A0A060W911_ONCMY</name>
<dbReference type="PROSITE" id="PS50871">
    <property type="entry name" value="C1Q"/>
    <property type="match status" value="1"/>
</dbReference>
<dbReference type="PANTHER" id="PTHR15427">
    <property type="entry name" value="EMILIN ELASTIN MICROFIBRIL INTERFACE-LOCATED PROTEIN ELASTIN MICROFIBRIL INTERFACER"/>
    <property type="match status" value="1"/>
</dbReference>
<dbReference type="Proteomes" id="UP000193380">
    <property type="component" value="Unassembled WGS sequence"/>
</dbReference>
<evidence type="ECO:0000313" key="7">
    <source>
        <dbReference type="Proteomes" id="UP000193380"/>
    </source>
</evidence>
<evidence type="ECO:0000256" key="3">
    <source>
        <dbReference type="ARBA" id="ARBA00022530"/>
    </source>
</evidence>
<evidence type="ECO:0000256" key="2">
    <source>
        <dbReference type="ARBA" id="ARBA00022525"/>
    </source>
</evidence>
<dbReference type="Pfam" id="PF00386">
    <property type="entry name" value="C1q"/>
    <property type="match status" value="1"/>
</dbReference>
<dbReference type="PRINTS" id="PR00007">
    <property type="entry name" value="COMPLEMNTC1Q"/>
</dbReference>
<dbReference type="InterPro" id="IPR001073">
    <property type="entry name" value="C1q_dom"/>
</dbReference>
<dbReference type="GO" id="GO:0005581">
    <property type="term" value="C:collagen trimer"/>
    <property type="evidence" value="ECO:0007669"/>
    <property type="project" value="UniProtKB-KW"/>
</dbReference>
<dbReference type="InterPro" id="IPR008983">
    <property type="entry name" value="Tumour_necrosis_fac-like_dom"/>
</dbReference>
<dbReference type="Gene3D" id="2.60.120.40">
    <property type="match status" value="1"/>
</dbReference>
<protein>
    <recommendedName>
        <fullName evidence="5">C1q domain-containing protein</fullName>
    </recommendedName>
</protein>
<accession>A0A060W911</accession>
<evidence type="ECO:0000259" key="5">
    <source>
        <dbReference type="PROSITE" id="PS50871"/>
    </source>
</evidence>
<dbReference type="EMBL" id="FR904443">
    <property type="protein sequence ID" value="CDQ63516.1"/>
    <property type="molecule type" value="Genomic_DNA"/>
</dbReference>
<organism evidence="6 7">
    <name type="scientific">Oncorhynchus mykiss</name>
    <name type="common">Rainbow trout</name>
    <name type="synonym">Salmo gairdneri</name>
    <dbReference type="NCBI Taxonomy" id="8022"/>
    <lineage>
        <taxon>Eukaryota</taxon>
        <taxon>Metazoa</taxon>
        <taxon>Chordata</taxon>
        <taxon>Craniata</taxon>
        <taxon>Vertebrata</taxon>
        <taxon>Euteleostomi</taxon>
        <taxon>Actinopterygii</taxon>
        <taxon>Neopterygii</taxon>
        <taxon>Teleostei</taxon>
        <taxon>Protacanthopterygii</taxon>
        <taxon>Salmoniformes</taxon>
        <taxon>Salmonidae</taxon>
        <taxon>Salmoninae</taxon>
        <taxon>Oncorhynchus</taxon>
    </lineage>
</organism>